<evidence type="ECO:0000256" key="17">
    <source>
        <dbReference type="ARBA" id="ARBA00048623"/>
    </source>
</evidence>
<keyword evidence="21" id="KW-1185">Reference proteome</keyword>
<dbReference type="STRING" id="762845.BCR26_16680"/>
<dbReference type="GO" id="GO:0051073">
    <property type="term" value="F:adenosylcobinamide-GDP ribazoletransferase activity"/>
    <property type="evidence" value="ECO:0007669"/>
    <property type="project" value="UniProtKB-UniRule"/>
</dbReference>
<dbReference type="HAMAP" id="MF_00719">
    <property type="entry name" value="CobS"/>
    <property type="match status" value="1"/>
</dbReference>
<name>A0A1E5KU36_9ENTE</name>
<keyword evidence="12 19" id="KW-1133">Transmembrane helix</keyword>
<evidence type="ECO:0000256" key="2">
    <source>
        <dbReference type="ARBA" id="ARBA00004651"/>
    </source>
</evidence>
<dbReference type="GO" id="GO:0009236">
    <property type="term" value="P:cobalamin biosynthetic process"/>
    <property type="evidence" value="ECO:0007669"/>
    <property type="project" value="UniProtKB-UniRule"/>
</dbReference>
<evidence type="ECO:0000256" key="13">
    <source>
        <dbReference type="ARBA" id="ARBA00023136"/>
    </source>
</evidence>
<gene>
    <name evidence="19" type="primary">cobS</name>
    <name evidence="20" type="ORF">BCR26_16680</name>
</gene>
<dbReference type="RefSeq" id="WP_069699652.1">
    <property type="nucleotide sequence ID" value="NZ_JAGGMA010000054.1"/>
</dbReference>
<sequence>MIKSLILYFQFFTRLPIPIPIEDAENRFKKGILWFSMFGLAIGLIEATILWIIYWLLNSFLLAWISVLLFDVLLTGAFHMDALADMCDGLFSSRKKERMLEIMKDSRVGSNGVLALIFYYLLLIAPIAVYLTELDVAYLMRLIVALQIVGKSGIALLFWKMKYAGHTEGLGRLFLNVETWRIIFTEMICFVALFSLLGWSACLAYLVVVFIHFGYRRLVYKKIDGMNGDTLGAFYCIAQVIFLLVMLRR</sequence>
<dbReference type="OrthoDB" id="9794626at2"/>
<evidence type="ECO:0000256" key="8">
    <source>
        <dbReference type="ARBA" id="ARBA00022573"/>
    </source>
</evidence>
<keyword evidence="8 19" id="KW-0169">Cobalamin biosynthesis</keyword>
<dbReference type="InterPro" id="IPR003805">
    <property type="entry name" value="CobS"/>
</dbReference>
<evidence type="ECO:0000256" key="5">
    <source>
        <dbReference type="ARBA" id="ARBA00013200"/>
    </source>
</evidence>
<feature type="transmembrane region" description="Helical" evidence="19">
    <location>
        <begin position="63"/>
        <end position="87"/>
    </location>
</feature>
<dbReference type="PANTHER" id="PTHR34148">
    <property type="entry name" value="ADENOSYLCOBINAMIDE-GDP RIBAZOLETRANSFERASE"/>
    <property type="match status" value="1"/>
</dbReference>
<evidence type="ECO:0000256" key="14">
    <source>
        <dbReference type="ARBA" id="ARBA00025228"/>
    </source>
</evidence>
<comment type="cofactor">
    <cofactor evidence="1 19">
        <name>Mg(2+)</name>
        <dbReference type="ChEBI" id="CHEBI:18420"/>
    </cofactor>
</comment>
<feature type="transmembrane region" description="Helical" evidence="19">
    <location>
        <begin position="138"/>
        <end position="159"/>
    </location>
</feature>
<dbReference type="EMBL" id="MIEK01000048">
    <property type="protein sequence ID" value="OEH81394.1"/>
    <property type="molecule type" value="Genomic_DNA"/>
</dbReference>
<comment type="function">
    <text evidence="14 19">Joins adenosylcobinamide-GDP and alpha-ribazole to generate adenosylcobalamin (Ado-cobalamin). Also synthesizes adenosylcobalamin 5'-phosphate from adenosylcobinamide-GDP and alpha-ribazole 5'-phosphate.</text>
</comment>
<dbReference type="NCBIfam" id="TIGR00317">
    <property type="entry name" value="cobS"/>
    <property type="match status" value="1"/>
</dbReference>
<feature type="transmembrane region" description="Helical" evidence="19">
    <location>
        <begin position="32"/>
        <end position="57"/>
    </location>
</feature>
<evidence type="ECO:0000256" key="9">
    <source>
        <dbReference type="ARBA" id="ARBA00022679"/>
    </source>
</evidence>
<evidence type="ECO:0000256" key="7">
    <source>
        <dbReference type="ARBA" id="ARBA00022475"/>
    </source>
</evidence>
<dbReference type="Pfam" id="PF02654">
    <property type="entry name" value="CobS"/>
    <property type="match status" value="1"/>
</dbReference>
<organism evidence="20 21">
    <name type="scientific">Enterococcus rivorum</name>
    <dbReference type="NCBI Taxonomy" id="762845"/>
    <lineage>
        <taxon>Bacteria</taxon>
        <taxon>Bacillati</taxon>
        <taxon>Bacillota</taxon>
        <taxon>Bacilli</taxon>
        <taxon>Lactobacillales</taxon>
        <taxon>Enterococcaceae</taxon>
        <taxon>Enterococcus</taxon>
    </lineage>
</organism>
<evidence type="ECO:0000256" key="16">
    <source>
        <dbReference type="ARBA" id="ARBA00032853"/>
    </source>
</evidence>
<proteinExistence type="inferred from homology"/>
<protein>
    <recommendedName>
        <fullName evidence="6 19">Adenosylcobinamide-GDP ribazoletransferase</fullName>
        <ecNumber evidence="5 19">2.7.8.26</ecNumber>
    </recommendedName>
    <alternativeName>
        <fullName evidence="16 19">Cobalamin synthase</fullName>
    </alternativeName>
    <alternativeName>
        <fullName evidence="15 19">Cobalamin-5'-phosphate synthase</fullName>
    </alternativeName>
</protein>
<evidence type="ECO:0000313" key="21">
    <source>
        <dbReference type="Proteomes" id="UP000095256"/>
    </source>
</evidence>
<evidence type="ECO:0000256" key="19">
    <source>
        <dbReference type="HAMAP-Rule" id="MF_00719"/>
    </source>
</evidence>
<comment type="caution">
    <text evidence="20">The sequence shown here is derived from an EMBL/GenBank/DDBJ whole genome shotgun (WGS) entry which is preliminary data.</text>
</comment>
<evidence type="ECO:0000256" key="6">
    <source>
        <dbReference type="ARBA" id="ARBA00015850"/>
    </source>
</evidence>
<dbReference type="GO" id="GO:0005886">
    <property type="term" value="C:plasma membrane"/>
    <property type="evidence" value="ECO:0007669"/>
    <property type="project" value="UniProtKB-SubCell"/>
</dbReference>
<reference evidence="20 21" key="1">
    <citation type="submission" date="2016-09" db="EMBL/GenBank/DDBJ databases">
        <authorList>
            <person name="Capua I."/>
            <person name="De Benedictis P."/>
            <person name="Joannis T."/>
            <person name="Lombin L.H."/>
            <person name="Cattoli G."/>
        </authorList>
    </citation>
    <scope>NUCLEOTIDE SEQUENCE [LARGE SCALE GENOMIC DNA]</scope>
    <source>
        <strain evidence="20 21">LMG 25899</strain>
    </source>
</reference>
<comment type="pathway">
    <text evidence="3 19">Cofactor biosynthesis; adenosylcobalamin biosynthesis; adenosylcobalamin from cob(II)yrinate a,c-diamide: step 7/7.</text>
</comment>
<feature type="transmembrane region" description="Helical" evidence="19">
    <location>
        <begin position="180"/>
        <end position="211"/>
    </location>
</feature>
<evidence type="ECO:0000256" key="1">
    <source>
        <dbReference type="ARBA" id="ARBA00001946"/>
    </source>
</evidence>
<dbReference type="UniPathway" id="UPA00148">
    <property type="reaction ID" value="UER00238"/>
</dbReference>
<dbReference type="EC" id="2.7.8.26" evidence="5 19"/>
<evidence type="ECO:0000256" key="3">
    <source>
        <dbReference type="ARBA" id="ARBA00004663"/>
    </source>
</evidence>
<evidence type="ECO:0000313" key="20">
    <source>
        <dbReference type="EMBL" id="OEH81394.1"/>
    </source>
</evidence>
<accession>A0A1E5KU36</accession>
<evidence type="ECO:0000256" key="4">
    <source>
        <dbReference type="ARBA" id="ARBA00010561"/>
    </source>
</evidence>
<dbReference type="AlphaFoldDB" id="A0A1E5KU36"/>
<comment type="similarity">
    <text evidence="4 19">Belongs to the CobS family.</text>
</comment>
<comment type="catalytic activity">
    <reaction evidence="17 19">
        <text>alpha-ribazole + adenosylcob(III)inamide-GDP = adenosylcob(III)alamin + GMP + H(+)</text>
        <dbReference type="Rhea" id="RHEA:16049"/>
        <dbReference type="ChEBI" id="CHEBI:10329"/>
        <dbReference type="ChEBI" id="CHEBI:15378"/>
        <dbReference type="ChEBI" id="CHEBI:18408"/>
        <dbReference type="ChEBI" id="CHEBI:58115"/>
        <dbReference type="ChEBI" id="CHEBI:60487"/>
        <dbReference type="EC" id="2.7.8.26"/>
    </reaction>
</comment>
<dbReference type="Proteomes" id="UP000095256">
    <property type="component" value="Unassembled WGS sequence"/>
</dbReference>
<feature type="transmembrane region" description="Helical" evidence="19">
    <location>
        <begin position="231"/>
        <end position="247"/>
    </location>
</feature>
<keyword evidence="7 19" id="KW-1003">Cell membrane</keyword>
<comment type="catalytic activity">
    <reaction evidence="18 19">
        <text>alpha-ribazole 5'-phosphate + adenosylcob(III)inamide-GDP = adenosylcob(III)alamin 5'-phosphate + GMP + H(+)</text>
        <dbReference type="Rhea" id="RHEA:23560"/>
        <dbReference type="ChEBI" id="CHEBI:15378"/>
        <dbReference type="ChEBI" id="CHEBI:57918"/>
        <dbReference type="ChEBI" id="CHEBI:58115"/>
        <dbReference type="ChEBI" id="CHEBI:60487"/>
        <dbReference type="ChEBI" id="CHEBI:60493"/>
        <dbReference type="EC" id="2.7.8.26"/>
    </reaction>
</comment>
<feature type="transmembrane region" description="Helical" evidence="19">
    <location>
        <begin position="108"/>
        <end position="132"/>
    </location>
</feature>
<keyword evidence="10 19" id="KW-0812">Transmembrane</keyword>
<dbReference type="PANTHER" id="PTHR34148:SF1">
    <property type="entry name" value="ADENOSYLCOBINAMIDE-GDP RIBAZOLETRANSFERASE"/>
    <property type="match status" value="1"/>
</dbReference>
<evidence type="ECO:0000256" key="10">
    <source>
        <dbReference type="ARBA" id="ARBA00022692"/>
    </source>
</evidence>
<keyword evidence="9 19" id="KW-0808">Transferase</keyword>
<evidence type="ECO:0000256" key="15">
    <source>
        <dbReference type="ARBA" id="ARBA00032605"/>
    </source>
</evidence>
<keyword evidence="11 19" id="KW-0460">Magnesium</keyword>
<evidence type="ECO:0000256" key="18">
    <source>
        <dbReference type="ARBA" id="ARBA00049504"/>
    </source>
</evidence>
<keyword evidence="13 19" id="KW-0472">Membrane</keyword>
<dbReference type="GO" id="GO:0008818">
    <property type="term" value="F:cobalamin 5'-phosphate synthase activity"/>
    <property type="evidence" value="ECO:0007669"/>
    <property type="project" value="UniProtKB-UniRule"/>
</dbReference>
<comment type="subcellular location">
    <subcellularLocation>
        <location evidence="2 19">Cell membrane</location>
        <topology evidence="2 19">Multi-pass membrane protein</topology>
    </subcellularLocation>
</comment>
<evidence type="ECO:0000256" key="11">
    <source>
        <dbReference type="ARBA" id="ARBA00022842"/>
    </source>
</evidence>
<evidence type="ECO:0000256" key="12">
    <source>
        <dbReference type="ARBA" id="ARBA00022989"/>
    </source>
</evidence>